<dbReference type="AlphaFoldDB" id="A0A1Q9D941"/>
<dbReference type="OMA" id="FFQISIG"/>
<evidence type="ECO:0008006" key="5">
    <source>
        <dbReference type="Google" id="ProtNLM"/>
    </source>
</evidence>
<keyword evidence="2" id="KW-0812">Transmembrane</keyword>
<evidence type="ECO:0000313" key="4">
    <source>
        <dbReference type="Proteomes" id="UP000186817"/>
    </source>
</evidence>
<accession>A0A1Q9D941</accession>
<gene>
    <name evidence="3" type="ORF">AK812_SmicGene26579</name>
</gene>
<feature type="transmembrane region" description="Helical" evidence="2">
    <location>
        <begin position="47"/>
        <end position="67"/>
    </location>
</feature>
<protein>
    <recommendedName>
        <fullName evidence="5">Ion transport domain-containing protein</fullName>
    </recommendedName>
</protein>
<feature type="transmembrane region" description="Helical" evidence="2">
    <location>
        <begin position="12"/>
        <end position="35"/>
    </location>
</feature>
<organism evidence="3 4">
    <name type="scientific">Symbiodinium microadriaticum</name>
    <name type="common">Dinoflagellate</name>
    <name type="synonym">Zooxanthella microadriatica</name>
    <dbReference type="NCBI Taxonomy" id="2951"/>
    <lineage>
        <taxon>Eukaryota</taxon>
        <taxon>Sar</taxon>
        <taxon>Alveolata</taxon>
        <taxon>Dinophyceae</taxon>
        <taxon>Suessiales</taxon>
        <taxon>Symbiodiniaceae</taxon>
        <taxon>Symbiodinium</taxon>
    </lineage>
</organism>
<name>A0A1Q9D941_SYMMI</name>
<proteinExistence type="predicted"/>
<feature type="transmembrane region" description="Helical" evidence="2">
    <location>
        <begin position="110"/>
        <end position="135"/>
    </location>
</feature>
<keyword evidence="2" id="KW-1133">Transmembrane helix</keyword>
<sequence length="286" mass="31754">MGPAARDVRDVYAFLSMLAMFCYFALLVDFSALFVRCSAFVMISGQVLPELVLMLGAVFYLILVFGCATSASSEKSSDFSNIAQSALSFFQISIGMYPAENFHSLKESRWIMVMCVGFTVLVVIFLSNVLIAQIIGAYSSLYDRMLGLARLNRMAIICDSMPAVRRSRFRRFVEALRLDERMEFGEGDVGLPGCIQILEPGNLNPTNQDAIMRFGGSTSPKMPWPEDEEDASGSLAERLDNLTKIWKKAMRRIEKKRDKGGRRDGSSSVSESRSRSSSSVNSDSSQ</sequence>
<dbReference type="EMBL" id="LSRX01000654">
    <property type="protein sequence ID" value="OLP91675.1"/>
    <property type="molecule type" value="Genomic_DNA"/>
</dbReference>
<dbReference type="Proteomes" id="UP000186817">
    <property type="component" value="Unassembled WGS sequence"/>
</dbReference>
<feature type="compositionally biased region" description="Low complexity" evidence="1">
    <location>
        <begin position="266"/>
        <end position="286"/>
    </location>
</feature>
<feature type="compositionally biased region" description="Basic and acidic residues" evidence="1">
    <location>
        <begin position="252"/>
        <end position="265"/>
    </location>
</feature>
<evidence type="ECO:0000313" key="3">
    <source>
        <dbReference type="EMBL" id="OLP91675.1"/>
    </source>
</evidence>
<keyword evidence="4" id="KW-1185">Reference proteome</keyword>
<evidence type="ECO:0000256" key="2">
    <source>
        <dbReference type="SAM" id="Phobius"/>
    </source>
</evidence>
<reference evidence="3 4" key="1">
    <citation type="submission" date="2016-02" db="EMBL/GenBank/DDBJ databases">
        <title>Genome analysis of coral dinoflagellate symbionts highlights evolutionary adaptations to a symbiotic lifestyle.</title>
        <authorList>
            <person name="Aranda M."/>
            <person name="Li Y."/>
            <person name="Liew Y.J."/>
            <person name="Baumgarten S."/>
            <person name="Simakov O."/>
            <person name="Wilson M."/>
            <person name="Piel J."/>
            <person name="Ashoor H."/>
            <person name="Bougouffa S."/>
            <person name="Bajic V.B."/>
            <person name="Ryu T."/>
            <person name="Ravasi T."/>
            <person name="Bayer T."/>
            <person name="Micklem G."/>
            <person name="Kim H."/>
            <person name="Bhak J."/>
            <person name="Lajeunesse T.C."/>
            <person name="Voolstra C.R."/>
        </authorList>
    </citation>
    <scope>NUCLEOTIDE SEQUENCE [LARGE SCALE GENOMIC DNA]</scope>
    <source>
        <strain evidence="3 4">CCMP2467</strain>
    </source>
</reference>
<dbReference type="OrthoDB" id="427647at2759"/>
<evidence type="ECO:0000256" key="1">
    <source>
        <dbReference type="SAM" id="MobiDB-lite"/>
    </source>
</evidence>
<feature type="region of interest" description="Disordered" evidence="1">
    <location>
        <begin position="216"/>
        <end position="235"/>
    </location>
</feature>
<feature type="region of interest" description="Disordered" evidence="1">
    <location>
        <begin position="252"/>
        <end position="286"/>
    </location>
</feature>
<keyword evidence="2" id="KW-0472">Membrane</keyword>
<comment type="caution">
    <text evidence="3">The sequence shown here is derived from an EMBL/GenBank/DDBJ whole genome shotgun (WGS) entry which is preliminary data.</text>
</comment>